<feature type="disulfide bond" evidence="7">
    <location>
        <begin position="427"/>
        <end position="491"/>
    </location>
</feature>
<feature type="disulfide bond" evidence="7">
    <location>
        <begin position="347"/>
        <end position="357"/>
    </location>
</feature>
<feature type="signal peptide" evidence="9">
    <location>
        <begin position="1"/>
        <end position="20"/>
    </location>
</feature>
<evidence type="ECO:0000256" key="4">
    <source>
        <dbReference type="ARBA" id="ARBA00022737"/>
    </source>
</evidence>
<sequence>MTQDMLILLVLQTVTGYAVSQNVPSPPLRLVGSDNRCSGRVEIFLEGLWGTVCDDLWDLDDAQVVCQQLGCGEPISAPKGATFGPGIGPIWLDDVQCSGNELLITDCTHQGFGLHNCFHDEDASVNCTGANYKTTTQSDSGDEHGSTYIPTDSPTPPNLPVRLVGSNNSCSGRVEIFYEDVWWTVCDDVGEYTHAQVVCRQLECGKAVTVLQNAAFGPGTGPIWMSNVYCTGNESSLAECEYLGFRSYRCGHEDDVSLICEGDGSNITPNNTSQILPVRLVGSNSSCAGRVEVFYEEEWGTVCDDIWGMTHAEVVCRQLGCGRAVSALERAAFGQGTGPIWLDNVQCLGNETSIADCAHQGLQDHNCGHFEDASIICEGDGHGSTYIPTDSPTPPTPPNLPVRLVGSNNSCSGRVEIFYEDVWWTVCDDVGEYTHAQVVCRQLGCGEDVTVLQNAAFGPGTGPIWMSNVYCTGNESSLAECEYLGFRSYRCGHEDDVSLICEGDGSNITPNNTSQILPVRLVGSNSSCSGRVEVFYNDEWGTVCDDIWALTHAQVVCLQLGCGRALRALESAAFGEGTGPIWLDNVRCSGHESTLSECSHPGFGDHNCGHGEDASIICEGDEIHTTSGPIPSVRLVGSNSSCSGRVEIFYHGQWGTVCDDLWRESHAQVVCRQLGCGRAVSALERAAFGQGTGPIWLDNVQCSGNESSLTDCAHQGFGSHNCGHAEDASVICEERHNTTQNSTTPSLPVRLVGSNSSCSGRVEVFYYRKWGTVCDDIWKITHAQVICRQLGCGEAVSAPRNAHFGEGTGPIWLDDVQCSGREPFLTHCRHPGFGIHNCGHGEDASVICKERDNDIEIPTAPSTPVRLVGSNSRCSGRVEILFDNQWGTVCDDIWELTHAQVVCRQLACGRAVSAPRQAWFGEGTGPIWLDNVQCSGNESSITDCAHLPFGSHNCGRGEEASVICEGGERDEYSLLQASQLVCSRDQLQVGVPLRSLMSAGLNIFSAHMVDPSCSSYRVDHNILWYQVARRPDICGTMLMTNSTHAIYFNSLFFYPKNNESSSQAVVIPFSCAYPLETMADLNAVKPELLVRGLSESGPKAPAYMNLYRDSSFAHSYPPGLETLPPGSPLYVGVFVNESDSDFAAVLESCYTTDSLDPDDAAHNFLIYNRCPTDPLHVRVVENGVSLSAYFSAEMATVQGFSPYIFLHCRISLCDKRSDNCVPFCRGRKRRSVHTSTQLTPLTIGPITWEK</sequence>
<keyword evidence="13" id="KW-1185">Reference proteome</keyword>
<evidence type="ECO:0000313" key="12">
    <source>
        <dbReference type="Ensembl" id="ENSGWIP00000032258.1"/>
    </source>
</evidence>
<feature type="domain" description="SRCR" evidence="10">
    <location>
        <begin position="633"/>
        <end position="733"/>
    </location>
</feature>
<keyword evidence="6" id="KW-0325">Glycoprotein</keyword>
<dbReference type="Ensembl" id="ENSGWIT00000035116.1">
    <property type="protein sequence ID" value="ENSGWIP00000032258.1"/>
    <property type="gene ID" value="ENSGWIG00000016624.1"/>
</dbReference>
<feature type="disulfide bond" evidence="7">
    <location>
        <begin position="97"/>
        <end position="107"/>
    </location>
</feature>
<feature type="disulfide bond" evidence="7">
    <location>
        <begin position="588"/>
        <end position="598"/>
    </location>
</feature>
<dbReference type="InterPro" id="IPR036772">
    <property type="entry name" value="SRCR-like_dom_sf"/>
</dbReference>
<reference evidence="12" key="2">
    <citation type="submission" date="2025-08" db="UniProtKB">
        <authorList>
            <consortium name="Ensembl"/>
        </authorList>
    </citation>
    <scope>IDENTIFICATION</scope>
</reference>
<dbReference type="InterPro" id="IPR042235">
    <property type="entry name" value="ZP-C_dom"/>
</dbReference>
<dbReference type="InterPro" id="IPR001507">
    <property type="entry name" value="ZP_dom"/>
</dbReference>
<feature type="domain" description="SRCR" evidence="10">
    <location>
        <begin position="402"/>
        <end position="502"/>
    </location>
</feature>
<feature type="disulfide bond" evidence="7">
    <location>
        <begin position="702"/>
        <end position="712"/>
    </location>
</feature>
<dbReference type="InterPro" id="IPR055355">
    <property type="entry name" value="ZP-C"/>
</dbReference>
<feature type="disulfide bond" evidence="7">
    <location>
        <begin position="658"/>
        <end position="722"/>
    </location>
</feature>
<dbReference type="SUPFAM" id="SSF56487">
    <property type="entry name" value="SRCR-like"/>
    <property type="match status" value="8"/>
</dbReference>
<dbReference type="Pfam" id="PF23344">
    <property type="entry name" value="ZP-N"/>
    <property type="match status" value="1"/>
</dbReference>
<dbReference type="Gene3D" id="2.60.40.3210">
    <property type="entry name" value="Zona pellucida, ZP-N domain"/>
    <property type="match status" value="1"/>
</dbReference>
<dbReference type="FunFam" id="3.10.250.10:FF:000006">
    <property type="entry name" value="neurotrypsin isoform X2"/>
    <property type="match status" value="6"/>
</dbReference>
<feature type="domain" description="SRCR" evidence="10">
    <location>
        <begin position="865"/>
        <end position="965"/>
    </location>
</feature>
<protein>
    <submittedName>
        <fullName evidence="12">Deleted in malignant brain tumors 1 protein-like</fullName>
    </submittedName>
</protein>
<evidence type="ECO:0000256" key="5">
    <source>
        <dbReference type="ARBA" id="ARBA00023157"/>
    </source>
</evidence>
<evidence type="ECO:0000256" key="1">
    <source>
        <dbReference type="ARBA" id="ARBA00004613"/>
    </source>
</evidence>
<feature type="disulfide bond" evidence="7">
    <location>
        <begin position="53"/>
        <end position="117"/>
    </location>
</feature>
<dbReference type="SMART" id="SM00202">
    <property type="entry name" value="SR"/>
    <property type="match status" value="8"/>
</dbReference>
<dbReference type="Gene3D" id="2.60.40.4100">
    <property type="entry name" value="Zona pellucida, ZP-C domain"/>
    <property type="match status" value="1"/>
</dbReference>
<keyword evidence="3 9" id="KW-0732">Signal</keyword>
<feature type="disulfide bond" evidence="7">
    <location>
        <begin position="934"/>
        <end position="944"/>
    </location>
</feature>
<feature type="disulfide bond" evidence="7">
    <location>
        <begin position="557"/>
        <end position="618"/>
    </location>
</feature>
<evidence type="ECO:0000256" key="9">
    <source>
        <dbReference type="SAM" id="SignalP"/>
    </source>
</evidence>
<feature type="disulfide bond" evidence="7">
    <location>
        <begin position="671"/>
        <end position="732"/>
    </location>
</feature>
<reference evidence="12" key="3">
    <citation type="submission" date="2025-09" db="UniProtKB">
        <authorList>
            <consortium name="Ensembl"/>
        </authorList>
    </citation>
    <scope>IDENTIFICATION</scope>
</reference>
<feature type="domain" description="SRCR" evidence="10">
    <location>
        <begin position="278"/>
        <end position="378"/>
    </location>
</feature>
<dbReference type="GO" id="GO:0016020">
    <property type="term" value="C:membrane"/>
    <property type="evidence" value="ECO:0007669"/>
    <property type="project" value="InterPro"/>
</dbReference>
<feature type="disulfide bond" evidence="7">
    <location>
        <begin position="199"/>
        <end position="260"/>
    </location>
</feature>
<comment type="subcellular location">
    <subcellularLocation>
        <location evidence="1">Secreted</location>
    </subcellularLocation>
</comment>
<feature type="domain" description="SRCR" evidence="10">
    <location>
        <begin position="749"/>
        <end position="849"/>
    </location>
</feature>
<proteinExistence type="predicted"/>
<feature type="disulfide bond" evidence="7">
    <location>
        <begin position="316"/>
        <end position="377"/>
    </location>
</feature>
<organism evidence="12 13">
    <name type="scientific">Gouania willdenowi</name>
    <name type="common">Blunt-snouted clingfish</name>
    <name type="synonym">Lepadogaster willdenowi</name>
    <dbReference type="NCBI Taxonomy" id="441366"/>
    <lineage>
        <taxon>Eukaryota</taxon>
        <taxon>Metazoa</taxon>
        <taxon>Chordata</taxon>
        <taxon>Craniata</taxon>
        <taxon>Vertebrata</taxon>
        <taxon>Euteleostomi</taxon>
        <taxon>Actinopterygii</taxon>
        <taxon>Neopterygii</taxon>
        <taxon>Teleostei</taxon>
        <taxon>Neoteleostei</taxon>
        <taxon>Acanthomorphata</taxon>
        <taxon>Ovalentaria</taxon>
        <taxon>Blenniimorphae</taxon>
        <taxon>Blenniiformes</taxon>
        <taxon>Gobiesocoidei</taxon>
        <taxon>Gobiesocidae</taxon>
        <taxon>Gobiesocinae</taxon>
        <taxon>Gouania</taxon>
    </lineage>
</organism>
<feature type="disulfide bond" evidence="7">
    <location>
        <begin position="303"/>
        <end position="367"/>
    </location>
</feature>
<feature type="disulfide bond" evidence="7">
    <location>
        <begin position="818"/>
        <end position="828"/>
    </location>
</feature>
<feature type="disulfide bond" evidence="7">
    <location>
        <begin position="890"/>
        <end position="954"/>
    </location>
</feature>
<feature type="domain" description="SRCR" evidence="10">
    <location>
        <begin position="519"/>
        <end position="619"/>
    </location>
</feature>
<evidence type="ECO:0000259" key="11">
    <source>
        <dbReference type="PROSITE" id="PS51034"/>
    </source>
</evidence>
<evidence type="ECO:0000256" key="7">
    <source>
        <dbReference type="PROSITE-ProRule" id="PRU00196"/>
    </source>
</evidence>
<dbReference type="PANTHER" id="PTHR19331">
    <property type="entry name" value="SCAVENGER RECEPTOR DOMAIN-CONTAINING"/>
    <property type="match status" value="1"/>
</dbReference>
<keyword evidence="4" id="KW-0677">Repeat</keyword>
<feature type="disulfide bond" evidence="7">
    <location>
        <begin position="66"/>
        <end position="127"/>
    </location>
</feature>
<dbReference type="InterPro" id="IPR001190">
    <property type="entry name" value="SRCR"/>
</dbReference>
<dbReference type="Pfam" id="PF00100">
    <property type="entry name" value="Zona_pellucida"/>
    <property type="match status" value="1"/>
</dbReference>
<dbReference type="SMART" id="SM00241">
    <property type="entry name" value="ZP"/>
    <property type="match status" value="1"/>
</dbReference>
<dbReference type="Pfam" id="PF00530">
    <property type="entry name" value="SRCR"/>
    <property type="match status" value="8"/>
</dbReference>
<feature type="disulfide bond" evidence="7">
    <location>
        <begin position="471"/>
        <end position="481"/>
    </location>
</feature>
<dbReference type="FunFam" id="3.10.250.10:FF:000001">
    <property type="entry name" value="Lysyl oxidase 4 isoform X1"/>
    <property type="match status" value="2"/>
</dbReference>
<dbReference type="PROSITE" id="PS51034">
    <property type="entry name" value="ZP_2"/>
    <property type="match status" value="1"/>
</dbReference>
<dbReference type="Proteomes" id="UP000694680">
    <property type="component" value="Chromosome 5"/>
</dbReference>
<feature type="disulfide bond" evidence="7">
    <location>
        <begin position="440"/>
        <end position="501"/>
    </location>
</feature>
<gene>
    <name evidence="12" type="primary">LOC114462862</name>
</gene>
<evidence type="ECO:0000259" key="10">
    <source>
        <dbReference type="PROSITE" id="PS50287"/>
    </source>
</evidence>
<feature type="domain" description="SRCR" evidence="10">
    <location>
        <begin position="28"/>
        <end position="128"/>
    </location>
</feature>
<evidence type="ECO:0000256" key="8">
    <source>
        <dbReference type="SAM" id="MobiDB-lite"/>
    </source>
</evidence>
<feature type="chain" id="PRO_5034692655" evidence="9">
    <location>
        <begin position="21"/>
        <end position="1250"/>
    </location>
</feature>
<accession>A0A8C5GLT3</accession>
<feature type="disulfide bond" evidence="7">
    <location>
        <begin position="230"/>
        <end position="240"/>
    </location>
</feature>
<evidence type="ECO:0000256" key="6">
    <source>
        <dbReference type="ARBA" id="ARBA00023180"/>
    </source>
</evidence>
<evidence type="ECO:0000256" key="3">
    <source>
        <dbReference type="ARBA" id="ARBA00022729"/>
    </source>
</evidence>
<feature type="region of interest" description="Disordered" evidence="8">
    <location>
        <begin position="136"/>
        <end position="158"/>
    </location>
</feature>
<evidence type="ECO:0000256" key="2">
    <source>
        <dbReference type="ARBA" id="ARBA00022525"/>
    </source>
</evidence>
<evidence type="ECO:0000313" key="13">
    <source>
        <dbReference type="Proteomes" id="UP000694680"/>
    </source>
</evidence>
<dbReference type="PROSITE" id="PS50287">
    <property type="entry name" value="SRCR_2"/>
    <property type="match status" value="8"/>
</dbReference>
<dbReference type="PRINTS" id="PR00258">
    <property type="entry name" value="SPERACTRCPTR"/>
</dbReference>
<feature type="disulfide bond" evidence="7">
    <location>
        <begin position="186"/>
        <end position="250"/>
    </location>
</feature>
<feature type="disulfide bond" evidence="7">
    <location>
        <begin position="903"/>
        <end position="964"/>
    </location>
</feature>
<reference evidence="12" key="1">
    <citation type="submission" date="2020-06" db="EMBL/GenBank/DDBJ databases">
        <authorList>
            <consortium name="Wellcome Sanger Institute Data Sharing"/>
        </authorList>
    </citation>
    <scope>NUCLEOTIDE SEQUENCE [LARGE SCALE GENOMIC DNA]</scope>
</reference>
<feature type="domain" description="SRCR" evidence="10">
    <location>
        <begin position="161"/>
        <end position="261"/>
    </location>
</feature>
<keyword evidence="5 7" id="KW-1015">Disulfide bond</keyword>
<dbReference type="Gene3D" id="3.10.250.10">
    <property type="entry name" value="SRCR-like domain"/>
    <property type="match status" value="8"/>
</dbReference>
<feature type="disulfide bond" evidence="7">
    <location>
        <begin position="544"/>
        <end position="608"/>
    </location>
</feature>
<feature type="disulfide bond" evidence="7">
    <location>
        <begin position="787"/>
        <end position="848"/>
    </location>
</feature>
<name>A0A8C5GLT3_GOUWI</name>
<feature type="domain" description="ZP" evidence="11">
    <location>
        <begin position="981"/>
        <end position="1231"/>
    </location>
</feature>
<keyword evidence="2" id="KW-0964">Secreted</keyword>
<dbReference type="PANTHER" id="PTHR19331:SF22">
    <property type="entry name" value="DELETED IN MALIGNANT BRAIN TUMORS 1 PROTEIN"/>
    <property type="match status" value="1"/>
</dbReference>
<feature type="disulfide bond" evidence="7">
    <location>
        <begin position="774"/>
        <end position="838"/>
    </location>
</feature>
<dbReference type="AlphaFoldDB" id="A0A8C5GLT3"/>
<dbReference type="InterPro" id="IPR055356">
    <property type="entry name" value="ZP-N"/>
</dbReference>